<feature type="compositionally biased region" description="Low complexity" evidence="1">
    <location>
        <begin position="682"/>
        <end position="695"/>
    </location>
</feature>
<feature type="compositionally biased region" description="Pro residues" evidence="1">
    <location>
        <begin position="453"/>
        <end position="463"/>
    </location>
</feature>
<feature type="region of interest" description="Disordered" evidence="1">
    <location>
        <begin position="325"/>
        <end position="349"/>
    </location>
</feature>
<evidence type="ECO:0000259" key="2">
    <source>
        <dbReference type="PROSITE" id="PS50106"/>
    </source>
</evidence>
<dbReference type="InterPro" id="IPR051342">
    <property type="entry name" value="PDZ_scaffold"/>
</dbReference>
<protein>
    <submittedName>
        <fullName evidence="3">Unnamed protein product</fullName>
    </submittedName>
</protein>
<dbReference type="CDD" id="cd00136">
    <property type="entry name" value="PDZ_canonical"/>
    <property type="match status" value="1"/>
</dbReference>
<feature type="domain" description="PDZ" evidence="2">
    <location>
        <begin position="94"/>
        <end position="166"/>
    </location>
</feature>
<accession>A0A9W6XIY1</accession>
<feature type="domain" description="PDZ" evidence="2">
    <location>
        <begin position="773"/>
        <end position="845"/>
    </location>
</feature>
<organism evidence="3 4">
    <name type="scientific">Phytophthora fragariaefolia</name>
    <dbReference type="NCBI Taxonomy" id="1490495"/>
    <lineage>
        <taxon>Eukaryota</taxon>
        <taxon>Sar</taxon>
        <taxon>Stramenopiles</taxon>
        <taxon>Oomycota</taxon>
        <taxon>Peronosporomycetes</taxon>
        <taxon>Peronosporales</taxon>
        <taxon>Peronosporaceae</taxon>
        <taxon>Phytophthora</taxon>
    </lineage>
</organism>
<dbReference type="PANTHER" id="PTHR19964:SF92">
    <property type="entry name" value="PATJ HOMOLOG"/>
    <property type="match status" value="1"/>
</dbReference>
<gene>
    <name evidence="3" type="ORF">Pfra01_001174000</name>
</gene>
<evidence type="ECO:0000313" key="3">
    <source>
        <dbReference type="EMBL" id="GMF39486.1"/>
    </source>
</evidence>
<proteinExistence type="predicted"/>
<dbReference type="PROSITE" id="PS50106">
    <property type="entry name" value="PDZ"/>
    <property type="match status" value="4"/>
</dbReference>
<dbReference type="EMBL" id="BSXT01001173">
    <property type="protein sequence ID" value="GMF39486.1"/>
    <property type="molecule type" value="Genomic_DNA"/>
</dbReference>
<name>A0A9W6XIY1_9STRA</name>
<feature type="compositionally biased region" description="Acidic residues" evidence="1">
    <location>
        <begin position="71"/>
        <end position="86"/>
    </location>
</feature>
<feature type="region of interest" description="Disordered" evidence="1">
    <location>
        <begin position="434"/>
        <end position="701"/>
    </location>
</feature>
<dbReference type="Proteomes" id="UP001165121">
    <property type="component" value="Unassembled WGS sequence"/>
</dbReference>
<dbReference type="SUPFAM" id="SSF50156">
    <property type="entry name" value="PDZ domain-like"/>
    <property type="match status" value="4"/>
</dbReference>
<keyword evidence="4" id="KW-1185">Reference proteome</keyword>
<feature type="domain" description="PDZ" evidence="2">
    <location>
        <begin position="363"/>
        <end position="436"/>
    </location>
</feature>
<dbReference type="Gene3D" id="2.30.42.10">
    <property type="match status" value="3"/>
</dbReference>
<dbReference type="SMART" id="SM00228">
    <property type="entry name" value="PDZ"/>
    <property type="match status" value="4"/>
</dbReference>
<feature type="compositionally biased region" description="Pro residues" evidence="1">
    <location>
        <begin position="568"/>
        <end position="585"/>
    </location>
</feature>
<dbReference type="AlphaFoldDB" id="A0A9W6XIY1"/>
<sequence length="845" mass="89939">MEKMRNLDERENVSFLSHRSSNHSGTSELSANMTVFEKLQALALAENIKLEGSAASSGHQDKEAERGAGGGEDEDDEDDDDDDDETYEISWDGGPLGLLFKANAQGQPVIRRVNKKGAATGLQYARAGDVLLALNGVSVSATPFSDVIERLKSPEFPIKLDFRPLKLSDLASAASAATSKWGLPSTGSIHSSDATSGFCGSPVNSSATVDLRSNRGAGWGDSSPSDTPPAGEPPAEEPTDVEYDVMWSEGPLGCELKQRNGLPAVKSVTGTGVTPSVAQIAAGDILVSINGLRTEEIGFKSTVTLMMRATKPVYLRFHRAGARQPPSIGGSVGELPPSYSGPHSSRDGAAALDPRQYTVLWREGPLGIQIRTSSKGRVVVARLTGAGAPNVNDTVTAGDIFVRIAGVDVDSLGIAGAFELLKTVQKPVVLVFQRRGRSSGSSSRSHSRDRPGLPSPAPSPAPVPSSSAVPSFRKLREEEAAAAAAAAGRPPLGRISSGGQSPRSKGSAKHFSSGYSQERENYAASDDGASMHSYDFPDSPRSYMSHPKQFNNSHNDDGDDGLPNYADLPPPPFPGGESPAAPPPAGLGLDDYSEEDSFPPEARDESPSLTGLPPPPTYMDVFTASGRAKDPITVIPPSARSNLPGIPDDESVPDNGYYGGHVERPPPFEAHSDDLLPPPPVYSDAAVPPADDPPSLLGQPSRLQELRRQYIESERERNLFQDNSATMVSTYSDIDDSGLVVRRKPQPSFGEDSLITGAQAPQLPLPELWVRWSDGPLGITFKRKNGQIIVSRLTGSGYSPGLTQLRPGDWLVSFNNQSTRNLRLGETMELLKRSPKPVDMCFIVQ</sequence>
<feature type="region of interest" description="Disordered" evidence="1">
    <location>
        <begin position="1"/>
        <end position="28"/>
    </location>
</feature>
<feature type="region of interest" description="Disordered" evidence="1">
    <location>
        <begin position="210"/>
        <end position="238"/>
    </location>
</feature>
<feature type="compositionally biased region" description="Polar residues" evidence="1">
    <location>
        <begin position="14"/>
        <end position="28"/>
    </location>
</feature>
<feature type="region of interest" description="Disordered" evidence="1">
    <location>
        <begin position="52"/>
        <end position="86"/>
    </location>
</feature>
<dbReference type="InterPro" id="IPR036034">
    <property type="entry name" value="PDZ_sf"/>
</dbReference>
<dbReference type="PANTHER" id="PTHR19964">
    <property type="entry name" value="MULTIPLE PDZ DOMAIN PROTEIN"/>
    <property type="match status" value="1"/>
</dbReference>
<evidence type="ECO:0000313" key="4">
    <source>
        <dbReference type="Proteomes" id="UP001165121"/>
    </source>
</evidence>
<feature type="domain" description="PDZ" evidence="2">
    <location>
        <begin position="248"/>
        <end position="321"/>
    </location>
</feature>
<feature type="compositionally biased region" description="Basic and acidic residues" evidence="1">
    <location>
        <begin position="1"/>
        <end position="12"/>
    </location>
</feature>
<reference evidence="3" key="1">
    <citation type="submission" date="2023-04" db="EMBL/GenBank/DDBJ databases">
        <title>Phytophthora fragariaefolia NBRC 109709.</title>
        <authorList>
            <person name="Ichikawa N."/>
            <person name="Sato H."/>
            <person name="Tonouchi N."/>
        </authorList>
    </citation>
    <scope>NUCLEOTIDE SEQUENCE</scope>
    <source>
        <strain evidence="3">NBRC 109709</strain>
    </source>
</reference>
<dbReference type="InterPro" id="IPR001478">
    <property type="entry name" value="PDZ"/>
</dbReference>
<comment type="caution">
    <text evidence="3">The sequence shown here is derived from an EMBL/GenBank/DDBJ whole genome shotgun (WGS) entry which is preliminary data.</text>
</comment>
<feature type="compositionally biased region" description="Basic and acidic residues" evidence="1">
    <location>
        <begin position="661"/>
        <end position="674"/>
    </location>
</feature>
<evidence type="ECO:0000256" key="1">
    <source>
        <dbReference type="SAM" id="MobiDB-lite"/>
    </source>
</evidence>
<dbReference type="OrthoDB" id="78824at2759"/>